<evidence type="ECO:0000313" key="1">
    <source>
        <dbReference type="EMBL" id="KAJ9589419.1"/>
    </source>
</evidence>
<name>A0AAD7ZZ33_DIPPU</name>
<feature type="non-terminal residue" evidence="1">
    <location>
        <position position="1"/>
    </location>
</feature>
<gene>
    <name evidence="1" type="ORF">L9F63_017363</name>
</gene>
<accession>A0AAD7ZZ33</accession>
<organism evidence="1 2">
    <name type="scientific">Diploptera punctata</name>
    <name type="common">Pacific beetle cockroach</name>
    <dbReference type="NCBI Taxonomy" id="6984"/>
    <lineage>
        <taxon>Eukaryota</taxon>
        <taxon>Metazoa</taxon>
        <taxon>Ecdysozoa</taxon>
        <taxon>Arthropoda</taxon>
        <taxon>Hexapoda</taxon>
        <taxon>Insecta</taxon>
        <taxon>Pterygota</taxon>
        <taxon>Neoptera</taxon>
        <taxon>Polyneoptera</taxon>
        <taxon>Dictyoptera</taxon>
        <taxon>Blattodea</taxon>
        <taxon>Blaberoidea</taxon>
        <taxon>Blaberidae</taxon>
        <taxon>Diplopterinae</taxon>
        <taxon>Diploptera</taxon>
    </lineage>
</organism>
<protein>
    <submittedName>
        <fullName evidence="1">Uncharacterized protein</fullName>
    </submittedName>
</protein>
<proteinExistence type="predicted"/>
<dbReference type="AlphaFoldDB" id="A0AAD7ZZ33"/>
<feature type="non-terminal residue" evidence="1">
    <location>
        <position position="52"/>
    </location>
</feature>
<dbReference type="Proteomes" id="UP001233999">
    <property type="component" value="Unassembled WGS sequence"/>
</dbReference>
<evidence type="ECO:0000313" key="2">
    <source>
        <dbReference type="Proteomes" id="UP001233999"/>
    </source>
</evidence>
<reference evidence="1" key="2">
    <citation type="submission" date="2023-05" db="EMBL/GenBank/DDBJ databases">
        <authorList>
            <person name="Fouks B."/>
        </authorList>
    </citation>
    <scope>NUCLEOTIDE SEQUENCE</scope>
    <source>
        <strain evidence="1">Stay&amp;Tobe</strain>
        <tissue evidence="1">Testes</tissue>
    </source>
</reference>
<sequence>LIPSLARLRWKCENQVTGRCFNMASSLRQIFTIVQCYRIVMSFYMCMKFCCQ</sequence>
<reference evidence="1" key="1">
    <citation type="journal article" date="2023" name="IScience">
        <title>Live-bearing cockroach genome reveals convergent evolutionary mechanisms linked to viviparity in insects and beyond.</title>
        <authorList>
            <person name="Fouks B."/>
            <person name="Harrison M.C."/>
            <person name="Mikhailova A.A."/>
            <person name="Marchal E."/>
            <person name="English S."/>
            <person name="Carruthers M."/>
            <person name="Jennings E.C."/>
            <person name="Chiamaka E.L."/>
            <person name="Frigard R.A."/>
            <person name="Pippel M."/>
            <person name="Attardo G.M."/>
            <person name="Benoit J.B."/>
            <person name="Bornberg-Bauer E."/>
            <person name="Tobe S.S."/>
        </authorList>
    </citation>
    <scope>NUCLEOTIDE SEQUENCE</scope>
    <source>
        <strain evidence="1">Stay&amp;Tobe</strain>
    </source>
</reference>
<keyword evidence="2" id="KW-1185">Reference proteome</keyword>
<dbReference type="EMBL" id="JASPKZ010004941">
    <property type="protein sequence ID" value="KAJ9589419.1"/>
    <property type="molecule type" value="Genomic_DNA"/>
</dbReference>
<comment type="caution">
    <text evidence="1">The sequence shown here is derived from an EMBL/GenBank/DDBJ whole genome shotgun (WGS) entry which is preliminary data.</text>
</comment>